<keyword evidence="2" id="KW-1133">Transmembrane helix</keyword>
<evidence type="ECO:0000256" key="2">
    <source>
        <dbReference type="SAM" id="Phobius"/>
    </source>
</evidence>
<sequence length="617" mass="67428">MARQKHTEGFTVAELLTVVAILAILAAIVGVSVANYLRNLTLTEYDNAAKSIYIAAQNNLADLQASGEWDANKNGVYTGKAEVAGEKAAEPTAQRTDDNNETQDDGLHYFYVTAEFARESGMLPQGTVDADVWNQDFIIEYCYETATVYGVFYTEESPTSLNGFYEKGKQDIDIRSKEERKKSGSVLVGYYGGAAARNLDHVELKAPSLAVMNGHILVTDSNLDKHLLDWGTYQILTIVGEKETIMLRLSAPTFNEAKVDVYRKAGSTFTRVEVAADASFCTLRESPSNEGFLPKNTYSVDIAALQAAIEGVVGQDPLGFASNEIVDLKSKGSSNKVLCRSVYGYAQGTWAAASEDLIFTSNIMADWQTEATIDAYVTDDDYKVSDQKGNKTGCDVEISLSNFYDDDTVSDNKLCYSLLMWGSGTWGYVPEVAVHEGNNGQGEGQGSPVNPQDGYYYFKNTSDTQYLTLTLPWADLAKAKEGVTYKVLITAYKVDSRGQMATPKKTLSITINVHKSDYSNYYYVTDSPGSLYAEVTMLVGVVSSPDITCPAGVYPDASSLLKIEKKSTNTYHIADRLPDQSSYSIKFFKANPSEDYSKDKNAFDSSASGIAVHEGAL</sequence>
<keyword evidence="2" id="KW-0472">Membrane</keyword>
<feature type="transmembrane region" description="Helical" evidence="2">
    <location>
        <begin position="12"/>
        <end position="37"/>
    </location>
</feature>
<gene>
    <name evidence="3" type="ORF">C1877_00145</name>
</gene>
<feature type="region of interest" description="Disordered" evidence="1">
    <location>
        <begin position="84"/>
        <end position="103"/>
    </location>
</feature>
<dbReference type="Proteomes" id="UP000254000">
    <property type="component" value="Unassembled WGS sequence"/>
</dbReference>
<dbReference type="GeneID" id="78358132"/>
<comment type="caution">
    <text evidence="3">The sequence shown here is derived from an EMBL/GenBank/DDBJ whole genome shotgun (WGS) entry which is preliminary data.</text>
</comment>
<evidence type="ECO:0000313" key="3">
    <source>
        <dbReference type="EMBL" id="RDB66905.1"/>
    </source>
</evidence>
<keyword evidence="2" id="KW-0812">Transmembrane</keyword>
<dbReference type="EMBL" id="PPTS01000001">
    <property type="protein sequence ID" value="RDB66905.1"/>
    <property type="molecule type" value="Genomic_DNA"/>
</dbReference>
<dbReference type="RefSeq" id="WP_114568056.1">
    <property type="nucleotide sequence ID" value="NZ_CABMMS010000001.1"/>
</dbReference>
<evidence type="ECO:0008006" key="5">
    <source>
        <dbReference type="Google" id="ProtNLM"/>
    </source>
</evidence>
<dbReference type="AlphaFoldDB" id="A0A369M8S9"/>
<protein>
    <recommendedName>
        <fullName evidence="5">Prepilin-type N-terminal cleavage/methylation domain-containing protein</fullName>
    </recommendedName>
</protein>
<dbReference type="OrthoDB" id="3171389at2"/>
<organism evidence="3 4">
    <name type="scientific">Gordonibacter pamelaeae</name>
    <dbReference type="NCBI Taxonomy" id="471189"/>
    <lineage>
        <taxon>Bacteria</taxon>
        <taxon>Bacillati</taxon>
        <taxon>Actinomycetota</taxon>
        <taxon>Coriobacteriia</taxon>
        <taxon>Eggerthellales</taxon>
        <taxon>Eggerthellaceae</taxon>
        <taxon>Gordonibacter</taxon>
    </lineage>
</organism>
<proteinExistence type="predicted"/>
<dbReference type="Gene3D" id="3.30.700.10">
    <property type="entry name" value="Glycoprotein, Type 4 Pilin"/>
    <property type="match status" value="1"/>
</dbReference>
<name>A0A369M8S9_9ACTN</name>
<accession>A0A369M8S9</accession>
<evidence type="ECO:0000256" key="1">
    <source>
        <dbReference type="SAM" id="MobiDB-lite"/>
    </source>
</evidence>
<keyword evidence="4" id="KW-1185">Reference proteome</keyword>
<evidence type="ECO:0000313" key="4">
    <source>
        <dbReference type="Proteomes" id="UP000254000"/>
    </source>
</evidence>
<dbReference type="SUPFAM" id="SSF54523">
    <property type="entry name" value="Pili subunits"/>
    <property type="match status" value="1"/>
</dbReference>
<dbReference type="InterPro" id="IPR045584">
    <property type="entry name" value="Pilin-like"/>
</dbReference>
<reference evidence="3 4" key="1">
    <citation type="journal article" date="2018" name="Elife">
        <title>Discovery and characterization of a prevalent human gut bacterial enzyme sufficient for the inactivation of a family of plant toxins.</title>
        <authorList>
            <person name="Koppel N."/>
            <person name="Bisanz J.E."/>
            <person name="Pandelia M.E."/>
            <person name="Turnbaugh P.J."/>
            <person name="Balskus E.P."/>
        </authorList>
    </citation>
    <scope>NUCLEOTIDE SEQUENCE [LARGE SCALE GENOMIC DNA]</scope>
    <source>
        <strain evidence="3 4">3C</strain>
    </source>
</reference>